<keyword evidence="3" id="KW-1185">Reference proteome</keyword>
<evidence type="ECO:0000256" key="1">
    <source>
        <dbReference type="SAM" id="MobiDB-lite"/>
    </source>
</evidence>
<dbReference type="EMBL" id="BPLR01003821">
    <property type="protein sequence ID" value="GIX89054.1"/>
    <property type="molecule type" value="Genomic_DNA"/>
</dbReference>
<comment type="caution">
    <text evidence="2">The sequence shown here is derived from an EMBL/GenBank/DDBJ whole genome shotgun (WGS) entry which is preliminary data.</text>
</comment>
<organism evidence="2 3">
    <name type="scientific">Caerostris extrusa</name>
    <name type="common">Bark spider</name>
    <name type="synonym">Caerostris bankana</name>
    <dbReference type="NCBI Taxonomy" id="172846"/>
    <lineage>
        <taxon>Eukaryota</taxon>
        <taxon>Metazoa</taxon>
        <taxon>Ecdysozoa</taxon>
        <taxon>Arthropoda</taxon>
        <taxon>Chelicerata</taxon>
        <taxon>Arachnida</taxon>
        <taxon>Araneae</taxon>
        <taxon>Araneomorphae</taxon>
        <taxon>Entelegynae</taxon>
        <taxon>Araneoidea</taxon>
        <taxon>Araneidae</taxon>
        <taxon>Caerostris</taxon>
    </lineage>
</organism>
<sequence length="90" mass="10268">MSSLRKPNSHHRRVGDDEVSPSLCRNRRESSEDLFPSNCINHSHGKGKRKTAKKLEMESEKTSQIVNHCCKESVRSRKSFGRFPTPDSKA</sequence>
<dbReference type="AlphaFoldDB" id="A0AAV4NZI2"/>
<protein>
    <submittedName>
        <fullName evidence="2">Uncharacterized protein</fullName>
    </submittedName>
</protein>
<evidence type="ECO:0000313" key="2">
    <source>
        <dbReference type="EMBL" id="GIX89054.1"/>
    </source>
</evidence>
<reference evidence="2 3" key="1">
    <citation type="submission" date="2021-06" db="EMBL/GenBank/DDBJ databases">
        <title>Caerostris extrusa draft genome.</title>
        <authorList>
            <person name="Kono N."/>
            <person name="Arakawa K."/>
        </authorList>
    </citation>
    <scope>NUCLEOTIDE SEQUENCE [LARGE SCALE GENOMIC DNA]</scope>
</reference>
<accession>A0AAV4NZI2</accession>
<name>A0AAV4NZI2_CAEEX</name>
<gene>
    <name evidence="2" type="ORF">CEXT_159311</name>
</gene>
<dbReference type="Proteomes" id="UP001054945">
    <property type="component" value="Unassembled WGS sequence"/>
</dbReference>
<feature type="compositionally biased region" description="Basic residues" evidence="1">
    <location>
        <begin position="43"/>
        <end position="52"/>
    </location>
</feature>
<proteinExistence type="predicted"/>
<evidence type="ECO:0000313" key="3">
    <source>
        <dbReference type="Proteomes" id="UP001054945"/>
    </source>
</evidence>
<feature type="region of interest" description="Disordered" evidence="1">
    <location>
        <begin position="1"/>
        <end position="64"/>
    </location>
</feature>